<name>A0A6J4K9B2_9BACT</name>
<reference evidence="1" key="1">
    <citation type="submission" date="2020-02" db="EMBL/GenBank/DDBJ databases">
        <authorList>
            <person name="Meier V. D."/>
        </authorList>
    </citation>
    <scope>NUCLEOTIDE SEQUENCE</scope>
    <source>
        <strain evidence="1">AVDCRST_MAG63</strain>
    </source>
</reference>
<dbReference type="AlphaFoldDB" id="A0A6J4K9B2"/>
<sequence>MRERLPAPPRFGLGFRDRAEVAQDGRPGVFLYARAVYGFGPIRRTNHGTSDKTPTPAALWSAACLKY</sequence>
<organism evidence="1">
    <name type="scientific">uncultured Armatimonadetes bacterium</name>
    <dbReference type="NCBI Taxonomy" id="157466"/>
    <lineage>
        <taxon>Bacteria</taxon>
        <taxon>Bacillati</taxon>
        <taxon>Armatimonadota</taxon>
        <taxon>environmental samples</taxon>
    </lineage>
</organism>
<dbReference type="EMBL" id="CADCTO010000709">
    <property type="protein sequence ID" value="CAA9299516.1"/>
    <property type="molecule type" value="Genomic_DNA"/>
</dbReference>
<gene>
    <name evidence="1" type="ORF">AVDCRST_MAG63-5076</name>
</gene>
<accession>A0A6J4K9B2</accession>
<protein>
    <submittedName>
        <fullName evidence="1">Uncharacterized protein</fullName>
    </submittedName>
</protein>
<evidence type="ECO:0000313" key="1">
    <source>
        <dbReference type="EMBL" id="CAA9299516.1"/>
    </source>
</evidence>
<proteinExistence type="predicted"/>